<dbReference type="Pfam" id="PF05277">
    <property type="entry name" value="DUF726"/>
    <property type="match status" value="1"/>
</dbReference>
<evidence type="ECO:0000313" key="9">
    <source>
        <dbReference type="Proteomes" id="UP001152759"/>
    </source>
</evidence>
<dbReference type="EMBL" id="OU963868">
    <property type="protein sequence ID" value="CAH0392736.1"/>
    <property type="molecule type" value="Genomic_DNA"/>
</dbReference>
<keyword evidence="9" id="KW-1185">Reference proteome</keyword>
<evidence type="ECO:0000256" key="7">
    <source>
        <dbReference type="SAM" id="Phobius"/>
    </source>
</evidence>
<dbReference type="SUPFAM" id="SSF53474">
    <property type="entry name" value="alpha/beta-Hydrolases"/>
    <property type="match status" value="1"/>
</dbReference>
<dbReference type="InterPro" id="IPR007941">
    <property type="entry name" value="DUF726"/>
</dbReference>
<dbReference type="Proteomes" id="UP001152759">
    <property type="component" value="Chromosome 7"/>
</dbReference>
<dbReference type="PANTHER" id="PTHR17920">
    <property type="entry name" value="TRANSMEMBRANE AND COILED-COIL DOMAIN-CONTAINING PROTEIN 4 TMCO4"/>
    <property type="match status" value="1"/>
</dbReference>
<comment type="similarity">
    <text evidence="2">Belongs to the TMCO4 family.</text>
</comment>
<evidence type="ECO:0000256" key="4">
    <source>
        <dbReference type="ARBA" id="ARBA00022989"/>
    </source>
</evidence>
<keyword evidence="3 7" id="KW-0812">Transmembrane</keyword>
<feature type="transmembrane region" description="Helical" evidence="7">
    <location>
        <begin position="202"/>
        <end position="227"/>
    </location>
</feature>
<evidence type="ECO:0008006" key="10">
    <source>
        <dbReference type="Google" id="ProtNLM"/>
    </source>
</evidence>
<feature type="region of interest" description="Disordered" evidence="6">
    <location>
        <begin position="575"/>
        <end position="595"/>
    </location>
</feature>
<proteinExistence type="inferred from homology"/>
<name>A0A9P0AIV9_BEMTA</name>
<reference evidence="8" key="1">
    <citation type="submission" date="2021-12" db="EMBL/GenBank/DDBJ databases">
        <authorList>
            <person name="King R."/>
        </authorList>
    </citation>
    <scope>NUCLEOTIDE SEQUENCE</scope>
</reference>
<dbReference type="InterPro" id="IPR029058">
    <property type="entry name" value="AB_hydrolase_fold"/>
</dbReference>
<feature type="transmembrane region" description="Helical" evidence="7">
    <location>
        <begin position="165"/>
        <end position="190"/>
    </location>
</feature>
<evidence type="ECO:0000256" key="2">
    <source>
        <dbReference type="ARBA" id="ARBA00009824"/>
    </source>
</evidence>
<feature type="compositionally biased region" description="Polar residues" evidence="6">
    <location>
        <begin position="575"/>
        <end position="588"/>
    </location>
</feature>
<protein>
    <recommendedName>
        <fullName evidence="10">Transmembrane and coiled-coil domain-containing protein 4</fullName>
    </recommendedName>
</protein>
<evidence type="ECO:0000256" key="5">
    <source>
        <dbReference type="ARBA" id="ARBA00023136"/>
    </source>
</evidence>
<comment type="subcellular location">
    <subcellularLocation>
        <location evidence="1">Membrane</location>
        <topology evidence="1">Multi-pass membrane protein</topology>
    </subcellularLocation>
</comment>
<evidence type="ECO:0000256" key="1">
    <source>
        <dbReference type="ARBA" id="ARBA00004141"/>
    </source>
</evidence>
<evidence type="ECO:0000313" key="8">
    <source>
        <dbReference type="EMBL" id="CAH0392736.1"/>
    </source>
</evidence>
<sequence length="595" mass="65292">MSELAVLDNLSDAARYSFAAVCALALNHLFNNDWDQPFNEKCLKKLLDFLKLPQQTCGTMIEIMNTDTGMKIEPYVSLLKEEPLIRNNLAVLIHTLIELAVADGVYDARWRVLVKYVSENFDLDDDYVDSVECTIVYYLKQDHVRSKEEIQGAKSRERMTKVKRYAMIGLAGIGGGALIGVTGGLAAPLIGAGLGTVIGTSAALTALGSAAGAAVVGSLFGVAGAGLTSFKMHKRVGDIEEFEFKYLTNNQQLRSLQNVPSGSKESILSTDMESQLHITIAITGWLKDEAEDNFSRPWAHLLNSREQYYLKYESSYLLELGKAMEYFLTMAITAATQEALKYTILSGIMSAIAWPAGLIGLSSIIDNPWGVCCRRSAQVGKQLAEILLSRTHGFRPITLVGYSLGARVIYYCLREMSERGNCEGIVQDAYLIGAPCTANSTDWAKLRRVVAGKLVNGYSRSDWLLRFLYRTLSLSRRGVAGLQPIKLEDRRMHNVDLTKIVGGHFEYPDKIVEILMEVGVKTSSNLKTIKKSVSAPASPGRPLMSSLSQSQSDSILALQSKVSISDSETNVNCNISRDDSTNSTSSCYEATEVSK</sequence>
<evidence type="ECO:0000256" key="6">
    <source>
        <dbReference type="SAM" id="MobiDB-lite"/>
    </source>
</evidence>
<keyword evidence="4 7" id="KW-1133">Transmembrane helix</keyword>
<organism evidence="8 9">
    <name type="scientific">Bemisia tabaci</name>
    <name type="common">Sweetpotato whitefly</name>
    <name type="synonym">Aleurodes tabaci</name>
    <dbReference type="NCBI Taxonomy" id="7038"/>
    <lineage>
        <taxon>Eukaryota</taxon>
        <taxon>Metazoa</taxon>
        <taxon>Ecdysozoa</taxon>
        <taxon>Arthropoda</taxon>
        <taxon>Hexapoda</taxon>
        <taxon>Insecta</taxon>
        <taxon>Pterygota</taxon>
        <taxon>Neoptera</taxon>
        <taxon>Paraneoptera</taxon>
        <taxon>Hemiptera</taxon>
        <taxon>Sternorrhyncha</taxon>
        <taxon>Aleyrodoidea</taxon>
        <taxon>Aleyrodidae</taxon>
        <taxon>Aleyrodinae</taxon>
        <taxon>Bemisia</taxon>
    </lineage>
</organism>
<accession>A0A9P0AIV9</accession>
<evidence type="ECO:0000256" key="3">
    <source>
        <dbReference type="ARBA" id="ARBA00022692"/>
    </source>
</evidence>
<dbReference type="AlphaFoldDB" id="A0A9P0AIV9"/>
<dbReference type="GO" id="GO:0016020">
    <property type="term" value="C:membrane"/>
    <property type="evidence" value="ECO:0007669"/>
    <property type="project" value="UniProtKB-SubCell"/>
</dbReference>
<dbReference type="PANTHER" id="PTHR17920:SF3">
    <property type="entry name" value="TRANSMEMBRANE AND COILED-COIL DOMAIN-CONTAINING PROTEIN 4"/>
    <property type="match status" value="1"/>
</dbReference>
<gene>
    <name evidence="8" type="ORF">BEMITA_LOCUS11212</name>
</gene>
<keyword evidence="5 7" id="KW-0472">Membrane</keyword>